<feature type="region of interest" description="Disordered" evidence="1">
    <location>
        <begin position="1"/>
        <end position="22"/>
    </location>
</feature>
<dbReference type="EMBL" id="AMCI01000274">
    <property type="protein sequence ID" value="EJX10007.1"/>
    <property type="molecule type" value="Genomic_DNA"/>
</dbReference>
<feature type="compositionally biased region" description="Basic residues" evidence="1">
    <location>
        <begin position="1"/>
        <end position="11"/>
    </location>
</feature>
<accession>J9GP93</accession>
<dbReference type="AlphaFoldDB" id="J9GP93"/>
<gene>
    <name evidence="2" type="ORF">EVA_01889</name>
</gene>
<reference evidence="2" key="1">
    <citation type="journal article" date="2012" name="PLoS ONE">
        <title>Gene sets for utilization of primary and secondary nutrition supplies in the distal gut of endangered iberian lynx.</title>
        <authorList>
            <person name="Alcaide M."/>
            <person name="Messina E."/>
            <person name="Richter M."/>
            <person name="Bargiela R."/>
            <person name="Peplies J."/>
            <person name="Huws S.A."/>
            <person name="Newbold C.J."/>
            <person name="Golyshin P.N."/>
            <person name="Simon M.A."/>
            <person name="Lopez G."/>
            <person name="Yakimov M.M."/>
            <person name="Ferrer M."/>
        </authorList>
    </citation>
    <scope>NUCLEOTIDE SEQUENCE</scope>
</reference>
<evidence type="ECO:0000256" key="1">
    <source>
        <dbReference type="SAM" id="MobiDB-lite"/>
    </source>
</evidence>
<organism evidence="2">
    <name type="scientific">gut metagenome</name>
    <dbReference type="NCBI Taxonomy" id="749906"/>
    <lineage>
        <taxon>unclassified sequences</taxon>
        <taxon>metagenomes</taxon>
        <taxon>organismal metagenomes</taxon>
    </lineage>
</organism>
<protein>
    <submittedName>
        <fullName evidence="2">Uncharacterized protein</fullName>
    </submittedName>
</protein>
<evidence type="ECO:0000313" key="2">
    <source>
        <dbReference type="EMBL" id="EJX10007.1"/>
    </source>
</evidence>
<sequence length="39" mass="4333">MHSVTHKHKEPRTHAPAKAVKQHAIGCGTVCRCAQEQKK</sequence>
<comment type="caution">
    <text evidence="2">The sequence shown here is derived from an EMBL/GenBank/DDBJ whole genome shotgun (WGS) entry which is preliminary data.</text>
</comment>
<proteinExistence type="predicted"/>
<name>J9GP93_9ZZZZ</name>